<dbReference type="SUPFAM" id="SSF51161">
    <property type="entry name" value="Trimeric LpxA-like enzymes"/>
    <property type="match status" value="1"/>
</dbReference>
<name>A0A2H0XCN8_UNCKA</name>
<protein>
    <recommendedName>
        <fullName evidence="3">Acyltransferase</fullName>
    </recommendedName>
</protein>
<dbReference type="PANTHER" id="PTHR23416:SF78">
    <property type="entry name" value="LIPOPOLYSACCHARIDE BIOSYNTHESIS O-ACETYL TRANSFERASE WBBJ-RELATED"/>
    <property type="match status" value="1"/>
</dbReference>
<dbReference type="Proteomes" id="UP000231252">
    <property type="component" value="Unassembled WGS sequence"/>
</dbReference>
<evidence type="ECO:0000313" key="2">
    <source>
        <dbReference type="Proteomes" id="UP000231252"/>
    </source>
</evidence>
<gene>
    <name evidence="1" type="ORF">COT50_00420</name>
</gene>
<evidence type="ECO:0000313" key="1">
    <source>
        <dbReference type="EMBL" id="PIS22707.1"/>
    </source>
</evidence>
<sequence length="145" mass="15860">MAQILSKIFIVYYKIRYGNRVSFGKNILVNHKFKLQGQGKLIIDNGCNLWAHEEPNKFFFYSHNAEITIGEGSQLNGVTIHCLEKVSLGNSCLVGSAVWLCGQCVLLKGSSVGNNSVVGFRAVVTKSFPTNVVIAGNPARIVKSK</sequence>
<proteinExistence type="predicted"/>
<evidence type="ECO:0008006" key="3">
    <source>
        <dbReference type="Google" id="ProtNLM"/>
    </source>
</evidence>
<dbReference type="InterPro" id="IPR011004">
    <property type="entry name" value="Trimer_LpxA-like_sf"/>
</dbReference>
<dbReference type="Gene3D" id="2.160.10.10">
    <property type="entry name" value="Hexapeptide repeat proteins"/>
    <property type="match status" value="1"/>
</dbReference>
<dbReference type="EMBL" id="PEYU01000010">
    <property type="protein sequence ID" value="PIS22707.1"/>
    <property type="molecule type" value="Genomic_DNA"/>
</dbReference>
<organism evidence="1 2">
    <name type="scientific">candidate division WWE3 bacterium CG08_land_8_20_14_0_20_41_10</name>
    <dbReference type="NCBI Taxonomy" id="1975085"/>
    <lineage>
        <taxon>Bacteria</taxon>
        <taxon>Katanobacteria</taxon>
    </lineage>
</organism>
<reference evidence="2" key="1">
    <citation type="submission" date="2017-09" db="EMBL/GenBank/DDBJ databases">
        <title>Depth-based differentiation of microbial function through sediment-hosted aquifers and enrichment of novel symbionts in the deep terrestrial subsurface.</title>
        <authorList>
            <person name="Probst A.J."/>
            <person name="Ladd B."/>
            <person name="Jarett J.K."/>
            <person name="Geller-Mcgrath D.E."/>
            <person name="Sieber C.M.K."/>
            <person name="Emerson J.B."/>
            <person name="Anantharaman K."/>
            <person name="Thomas B.C."/>
            <person name="Malmstrom R."/>
            <person name="Stieglmeier M."/>
            <person name="Klingl A."/>
            <person name="Woyke T."/>
            <person name="Ryan C.M."/>
            <person name="Banfield J.F."/>
        </authorList>
    </citation>
    <scope>NUCLEOTIDE SEQUENCE [LARGE SCALE GENOMIC DNA]</scope>
</reference>
<dbReference type="AlphaFoldDB" id="A0A2H0XCN8"/>
<accession>A0A2H0XCN8</accession>
<comment type="caution">
    <text evidence="1">The sequence shown here is derived from an EMBL/GenBank/DDBJ whole genome shotgun (WGS) entry which is preliminary data.</text>
</comment>
<dbReference type="InterPro" id="IPR051159">
    <property type="entry name" value="Hexapeptide_acetyltransf"/>
</dbReference>
<dbReference type="PANTHER" id="PTHR23416">
    <property type="entry name" value="SIALIC ACID SYNTHASE-RELATED"/>
    <property type="match status" value="1"/>
</dbReference>